<comment type="caution">
    <text evidence="3">The sequence shown here is derived from an EMBL/GenBank/DDBJ whole genome shotgun (WGS) entry which is preliminary data.</text>
</comment>
<protein>
    <submittedName>
        <fullName evidence="3">Uncharacterized protein</fullName>
    </submittedName>
</protein>
<reference evidence="3" key="2">
    <citation type="submission" date="2021-04" db="EMBL/GenBank/DDBJ databases">
        <authorList>
            <person name="Podell S."/>
        </authorList>
    </citation>
    <scope>NUCLEOTIDE SEQUENCE</scope>
    <source>
        <strain evidence="3">Hildebrandi</strain>
    </source>
</reference>
<feature type="signal peptide" evidence="2">
    <location>
        <begin position="1"/>
        <end position="26"/>
    </location>
</feature>
<keyword evidence="4" id="KW-1185">Reference proteome</keyword>
<keyword evidence="1" id="KW-0472">Membrane</keyword>
<gene>
    <name evidence="3" type="ORF">IV203_023422</name>
</gene>
<dbReference type="EMBL" id="JAGRRH010000026">
    <property type="protein sequence ID" value="KAG7341470.1"/>
    <property type="molecule type" value="Genomic_DNA"/>
</dbReference>
<evidence type="ECO:0000256" key="2">
    <source>
        <dbReference type="SAM" id="SignalP"/>
    </source>
</evidence>
<reference evidence="3" key="1">
    <citation type="journal article" date="2021" name="Sci. Rep.">
        <title>Diploid genomic architecture of Nitzschia inconspicua, an elite biomass production diatom.</title>
        <authorList>
            <person name="Oliver A."/>
            <person name="Podell S."/>
            <person name="Pinowska A."/>
            <person name="Traller J.C."/>
            <person name="Smith S.R."/>
            <person name="McClure R."/>
            <person name="Beliaev A."/>
            <person name="Bohutskyi P."/>
            <person name="Hill E.A."/>
            <person name="Rabines A."/>
            <person name="Zheng H."/>
            <person name="Allen L.Z."/>
            <person name="Kuo A."/>
            <person name="Grigoriev I.V."/>
            <person name="Allen A.E."/>
            <person name="Hazlebeck D."/>
            <person name="Allen E.E."/>
        </authorList>
    </citation>
    <scope>NUCLEOTIDE SEQUENCE</scope>
    <source>
        <strain evidence="3">Hildebrandi</strain>
    </source>
</reference>
<proteinExistence type="predicted"/>
<dbReference type="AlphaFoldDB" id="A0A9K3PC24"/>
<keyword evidence="1" id="KW-0812">Transmembrane</keyword>
<keyword evidence="2" id="KW-0732">Signal</keyword>
<feature type="chain" id="PRO_5039902950" evidence="2">
    <location>
        <begin position="27"/>
        <end position="198"/>
    </location>
</feature>
<evidence type="ECO:0000313" key="3">
    <source>
        <dbReference type="EMBL" id="KAG7341470.1"/>
    </source>
</evidence>
<keyword evidence="1" id="KW-1133">Transmembrane helix</keyword>
<organism evidence="3 4">
    <name type="scientific">Nitzschia inconspicua</name>
    <dbReference type="NCBI Taxonomy" id="303405"/>
    <lineage>
        <taxon>Eukaryota</taxon>
        <taxon>Sar</taxon>
        <taxon>Stramenopiles</taxon>
        <taxon>Ochrophyta</taxon>
        <taxon>Bacillariophyta</taxon>
        <taxon>Bacillariophyceae</taxon>
        <taxon>Bacillariophycidae</taxon>
        <taxon>Bacillariales</taxon>
        <taxon>Bacillariaceae</taxon>
        <taxon>Nitzschia</taxon>
    </lineage>
</organism>
<feature type="transmembrane region" description="Helical" evidence="1">
    <location>
        <begin position="174"/>
        <end position="197"/>
    </location>
</feature>
<evidence type="ECO:0000313" key="4">
    <source>
        <dbReference type="Proteomes" id="UP000693970"/>
    </source>
</evidence>
<dbReference type="Proteomes" id="UP000693970">
    <property type="component" value="Unassembled WGS sequence"/>
</dbReference>
<name>A0A9K3PC24_9STRA</name>
<dbReference type="OrthoDB" id="10428831at2759"/>
<sequence>MKMFRKPLSCLAFGVVFLSSQYPTRAALPPNDRCVNSITLEAFEPVDGDNTNANYDFINQGVCGARSDRRALWYEIIGSGKPVTVYVCTNNGKITDYGVFLTCNTQLCVGAPDQLSEPSNCDDGDGHSFTFDAELGEDYFVHVRSDTLDPEGSNFTIWYTEPTDSPTMVPDAAFSVYSMTTTFVLSVAVIFVGSWALQ</sequence>
<accession>A0A9K3PC24</accession>
<evidence type="ECO:0000256" key="1">
    <source>
        <dbReference type="SAM" id="Phobius"/>
    </source>
</evidence>